<evidence type="ECO:0008006" key="5">
    <source>
        <dbReference type="Google" id="ProtNLM"/>
    </source>
</evidence>
<organism evidence="3 4">
    <name type="scientific">Candidatus Vogelbacteria bacterium CG10_big_fil_rev_8_21_14_0_10_51_16</name>
    <dbReference type="NCBI Taxonomy" id="1975045"/>
    <lineage>
        <taxon>Bacteria</taxon>
        <taxon>Candidatus Vogeliibacteriota</taxon>
    </lineage>
</organism>
<accession>A0A2H0RGN4</accession>
<feature type="active site" description="Nucleophile" evidence="2">
    <location>
        <position position="9"/>
    </location>
</feature>
<evidence type="ECO:0000256" key="1">
    <source>
        <dbReference type="ARBA" id="ARBA00009589"/>
    </source>
</evidence>
<proteinExistence type="inferred from homology"/>
<dbReference type="InterPro" id="IPR010708">
    <property type="entry name" value="5'(3')-deoxyribonucleotidase"/>
</dbReference>
<evidence type="ECO:0000256" key="2">
    <source>
        <dbReference type="PIRSR" id="PIRSR610708-1"/>
    </source>
</evidence>
<sequence length="187" mass="22104">MMRDTVVVDIDGCLNYYPNPLKMWAEVLLNLDSHNSKRAIEKSNDFNLVKETYRKSEIFKYFLPRKGVKEFFEKIKSRGHHILLLTSRNPDKNPNVESLTREWLDKYSIPFDTILFTKNKSENVKQGEDKIIMVIEDEPDFLDSFDGLNTEIVVFKNELNEHIKKPHFHSVSSWAEIERLYESFVSK</sequence>
<reference evidence="3 4" key="1">
    <citation type="submission" date="2017-09" db="EMBL/GenBank/DDBJ databases">
        <title>Depth-based differentiation of microbial function through sediment-hosted aquifers and enrichment of novel symbionts in the deep terrestrial subsurface.</title>
        <authorList>
            <person name="Probst A.J."/>
            <person name="Ladd B."/>
            <person name="Jarett J.K."/>
            <person name="Geller-Mcgrath D.E."/>
            <person name="Sieber C.M."/>
            <person name="Emerson J.B."/>
            <person name="Anantharaman K."/>
            <person name="Thomas B.C."/>
            <person name="Malmstrom R."/>
            <person name="Stieglmeier M."/>
            <person name="Klingl A."/>
            <person name="Woyke T."/>
            <person name="Ryan C.M."/>
            <person name="Banfield J.F."/>
        </authorList>
    </citation>
    <scope>NUCLEOTIDE SEQUENCE [LARGE SCALE GENOMIC DNA]</scope>
    <source>
        <strain evidence="3">CG10_big_fil_rev_8_21_14_0_10_51_16</strain>
    </source>
</reference>
<dbReference type="Pfam" id="PF06941">
    <property type="entry name" value="NT5C"/>
    <property type="match status" value="1"/>
</dbReference>
<dbReference type="Proteomes" id="UP000228767">
    <property type="component" value="Unassembled WGS sequence"/>
</dbReference>
<comment type="similarity">
    <text evidence="1">Belongs to the 5'(3')-deoxyribonucleotidase family.</text>
</comment>
<dbReference type="SUPFAM" id="SSF56784">
    <property type="entry name" value="HAD-like"/>
    <property type="match status" value="1"/>
</dbReference>
<dbReference type="GO" id="GO:0008253">
    <property type="term" value="F:5'-nucleotidase activity"/>
    <property type="evidence" value="ECO:0007669"/>
    <property type="project" value="InterPro"/>
</dbReference>
<dbReference type="EMBL" id="PCYI01000014">
    <property type="protein sequence ID" value="PIR44955.1"/>
    <property type="molecule type" value="Genomic_DNA"/>
</dbReference>
<evidence type="ECO:0000313" key="4">
    <source>
        <dbReference type="Proteomes" id="UP000228767"/>
    </source>
</evidence>
<comment type="caution">
    <text evidence="3">The sequence shown here is derived from an EMBL/GenBank/DDBJ whole genome shotgun (WGS) entry which is preliminary data.</text>
</comment>
<dbReference type="InterPro" id="IPR036412">
    <property type="entry name" value="HAD-like_sf"/>
</dbReference>
<feature type="active site" description="Proton donor" evidence="2">
    <location>
        <position position="11"/>
    </location>
</feature>
<evidence type="ECO:0000313" key="3">
    <source>
        <dbReference type="EMBL" id="PIR44955.1"/>
    </source>
</evidence>
<dbReference type="Gene3D" id="3.40.50.1000">
    <property type="entry name" value="HAD superfamily/HAD-like"/>
    <property type="match status" value="1"/>
</dbReference>
<dbReference type="InterPro" id="IPR023214">
    <property type="entry name" value="HAD_sf"/>
</dbReference>
<dbReference type="AlphaFoldDB" id="A0A2H0RGN4"/>
<protein>
    <recommendedName>
        <fullName evidence="5">Nucleotidase</fullName>
    </recommendedName>
</protein>
<gene>
    <name evidence="3" type="ORF">COV10_01985</name>
</gene>
<dbReference type="GO" id="GO:0009264">
    <property type="term" value="P:deoxyribonucleotide catabolic process"/>
    <property type="evidence" value="ECO:0007669"/>
    <property type="project" value="InterPro"/>
</dbReference>
<name>A0A2H0RGN4_9BACT</name>